<protein>
    <submittedName>
        <fullName evidence="2">Uncharacterized protein</fullName>
    </submittedName>
</protein>
<dbReference type="AlphaFoldDB" id="A0AAW5MIV6"/>
<dbReference type="Proteomes" id="UP001204061">
    <property type="component" value="Unassembled WGS sequence"/>
</dbReference>
<keyword evidence="1" id="KW-0812">Transmembrane</keyword>
<accession>A0AAW5MIV6</accession>
<name>A0AAW5MIV6_AERVE</name>
<organism evidence="2 3">
    <name type="scientific">Aeromonas veronii</name>
    <dbReference type="NCBI Taxonomy" id="654"/>
    <lineage>
        <taxon>Bacteria</taxon>
        <taxon>Pseudomonadati</taxon>
        <taxon>Pseudomonadota</taxon>
        <taxon>Gammaproteobacteria</taxon>
        <taxon>Aeromonadales</taxon>
        <taxon>Aeromonadaceae</taxon>
        <taxon>Aeromonas</taxon>
    </lineage>
</organism>
<evidence type="ECO:0000313" key="2">
    <source>
        <dbReference type="EMBL" id="MCR4450737.1"/>
    </source>
</evidence>
<sequence length="71" mass="7772">MFDTLTPYFTMLPFGTAMCIALIGLVLTFVILVQASNQKKRITTLQTFFASVTALVGGWGFLNVVTLLLNV</sequence>
<proteinExistence type="predicted"/>
<keyword evidence="1" id="KW-0472">Membrane</keyword>
<reference evidence="2" key="1">
    <citation type="submission" date="2022-08" db="EMBL/GenBank/DDBJ databases">
        <title>A global survey of hypervirulent Aeromonas hydrophila identified this emerging pathogen in farmed fish in the lower Mekong River basin.</title>
        <authorList>
            <person name="Xu T."/>
            <person name="Rasmussen-Ivey C.R."/>
            <person name="Moen F.S."/>
            <person name="Fernandez Bravo A."/>
            <person name="Lamy B."/>
            <person name="Beaz-Hidalgo R."/>
            <person name="Khan C.D."/>
            <person name="Castro Escarpulli G."/>
            <person name="Yasin I.S.M."/>
            <person name="Figueras M.J."/>
            <person name="Azzam Sayuti M."/>
            <person name="Karim M.M."/>
            <person name="Alam K.M."/>
            <person name="Le T.T.T."/>
            <person name="Thao N.H.P."/>
            <person name="Addo S."/>
            <person name="Duodu S."/>
            <person name="Ali S."/>
            <person name="Mey S."/>
            <person name="Somony T."/>
            <person name="Liles M.R."/>
        </authorList>
    </citation>
    <scope>NUCLEOTIDE SEQUENCE</scope>
    <source>
        <strain evidence="2">0.14</strain>
    </source>
</reference>
<comment type="caution">
    <text evidence="2">The sequence shown here is derived from an EMBL/GenBank/DDBJ whole genome shotgun (WGS) entry which is preliminary data.</text>
</comment>
<dbReference type="EMBL" id="JANLFC010000079">
    <property type="protein sequence ID" value="MCR4450737.1"/>
    <property type="molecule type" value="Genomic_DNA"/>
</dbReference>
<feature type="transmembrane region" description="Helical" evidence="1">
    <location>
        <begin position="45"/>
        <end position="69"/>
    </location>
</feature>
<keyword evidence="1" id="KW-1133">Transmembrane helix</keyword>
<feature type="transmembrane region" description="Helical" evidence="1">
    <location>
        <begin position="12"/>
        <end position="33"/>
    </location>
</feature>
<dbReference type="RefSeq" id="WP_257725976.1">
    <property type="nucleotide sequence ID" value="NZ_JANLFC010000079.1"/>
</dbReference>
<evidence type="ECO:0000313" key="3">
    <source>
        <dbReference type="Proteomes" id="UP001204061"/>
    </source>
</evidence>
<gene>
    <name evidence="2" type="ORF">NS965_20340</name>
</gene>
<evidence type="ECO:0000256" key="1">
    <source>
        <dbReference type="SAM" id="Phobius"/>
    </source>
</evidence>